<dbReference type="SUPFAM" id="SSF53335">
    <property type="entry name" value="S-adenosyl-L-methionine-dependent methyltransferases"/>
    <property type="match status" value="1"/>
</dbReference>
<dbReference type="Proteomes" id="UP000603453">
    <property type="component" value="Unassembled WGS sequence"/>
</dbReference>
<evidence type="ECO:0000256" key="4">
    <source>
        <dbReference type="ARBA" id="ARBA00017497"/>
    </source>
</evidence>
<dbReference type="FunFam" id="3.40.50.150:FF:000092">
    <property type="entry name" value="Leucine carboxyl methyltransferase 1"/>
    <property type="match status" value="1"/>
</dbReference>
<feature type="binding site" evidence="10">
    <location>
        <position position="64"/>
    </location>
    <ligand>
        <name>S-adenosyl-L-methionine</name>
        <dbReference type="ChEBI" id="CHEBI:59789"/>
    </ligand>
</feature>
<keyword evidence="5" id="KW-0489">Methyltransferase</keyword>
<dbReference type="PIRSF" id="PIRSF016305">
    <property type="entry name" value="LCM_mtfrase"/>
    <property type="match status" value="1"/>
</dbReference>
<dbReference type="PANTHER" id="PTHR13600:SF21">
    <property type="entry name" value="LEUCINE CARBOXYL METHYLTRANSFERASE 1"/>
    <property type="match status" value="1"/>
</dbReference>
<evidence type="ECO:0000256" key="1">
    <source>
        <dbReference type="ARBA" id="ARBA00000724"/>
    </source>
</evidence>
<evidence type="ECO:0000313" key="11">
    <source>
        <dbReference type="EMBL" id="KAG2198893.1"/>
    </source>
</evidence>
<evidence type="ECO:0000256" key="7">
    <source>
        <dbReference type="ARBA" id="ARBA00022691"/>
    </source>
</evidence>
<dbReference type="EMBL" id="JAEPRD010000103">
    <property type="protein sequence ID" value="KAG2198893.1"/>
    <property type="molecule type" value="Genomic_DNA"/>
</dbReference>
<keyword evidence="12" id="KW-1185">Reference proteome</keyword>
<comment type="catalytic activity">
    <reaction evidence="1">
        <text>[phosphatase 2A protein]-C-terminal L-leucine + S-adenosyl-L-methionine = [phosphatase 2A protein]-C-terminal L-leucine methyl ester + S-adenosyl-L-homocysteine</text>
        <dbReference type="Rhea" id="RHEA:48544"/>
        <dbReference type="Rhea" id="RHEA-COMP:12134"/>
        <dbReference type="Rhea" id="RHEA-COMP:12135"/>
        <dbReference type="ChEBI" id="CHEBI:57856"/>
        <dbReference type="ChEBI" id="CHEBI:59789"/>
        <dbReference type="ChEBI" id="CHEBI:90516"/>
        <dbReference type="ChEBI" id="CHEBI:90517"/>
        <dbReference type="EC" id="2.1.1.233"/>
    </reaction>
</comment>
<feature type="binding site" evidence="10">
    <location>
        <begin position="170"/>
        <end position="171"/>
    </location>
    <ligand>
        <name>S-adenosyl-L-methionine</name>
        <dbReference type="ChEBI" id="CHEBI:59789"/>
    </ligand>
</feature>
<protein>
    <recommendedName>
        <fullName evidence="4">Leucine carboxyl methyltransferase 1</fullName>
        <ecNumber evidence="3">2.1.1.233</ecNumber>
    </recommendedName>
    <alternativeName>
        <fullName evidence="8">Protein phosphatase methyltransferase 1</fullName>
    </alternativeName>
    <alternativeName>
        <fullName evidence="9">[Phosphatase 2A protein]-leucine-carboxy methyltransferase 1</fullName>
    </alternativeName>
</protein>
<keyword evidence="6" id="KW-0808">Transferase</keyword>
<evidence type="ECO:0000313" key="12">
    <source>
        <dbReference type="Proteomes" id="UP000603453"/>
    </source>
</evidence>
<dbReference type="InterPro" id="IPR029063">
    <property type="entry name" value="SAM-dependent_MTases_sf"/>
</dbReference>
<evidence type="ECO:0000256" key="3">
    <source>
        <dbReference type="ARBA" id="ARBA00012834"/>
    </source>
</evidence>
<evidence type="ECO:0000256" key="2">
    <source>
        <dbReference type="ARBA" id="ARBA00010703"/>
    </source>
</evidence>
<comment type="caution">
    <text evidence="11">The sequence shown here is derived from an EMBL/GenBank/DDBJ whole genome shotgun (WGS) entry which is preliminary data.</text>
</comment>
<dbReference type="AlphaFoldDB" id="A0A8H7V0J4"/>
<dbReference type="GO" id="GO:0009966">
    <property type="term" value="P:regulation of signal transduction"/>
    <property type="evidence" value="ECO:0007669"/>
    <property type="project" value="UniProtKB-ARBA"/>
</dbReference>
<dbReference type="GO" id="GO:0018423">
    <property type="term" value="F:protein C-terminal leucine carboxyl O-methyltransferase activity"/>
    <property type="evidence" value="ECO:0007669"/>
    <property type="project" value="UniProtKB-EC"/>
</dbReference>
<dbReference type="OrthoDB" id="203237at2759"/>
<evidence type="ECO:0000256" key="5">
    <source>
        <dbReference type="ARBA" id="ARBA00022603"/>
    </source>
</evidence>
<keyword evidence="7 10" id="KW-0949">S-adenosyl-L-methionine</keyword>
<dbReference type="Gene3D" id="3.40.50.150">
    <property type="entry name" value="Vaccinia Virus protein VP39"/>
    <property type="match status" value="1"/>
</dbReference>
<sequence>MNFFEEERQTSDDVVRGTNDDATVSRCSAVTLGYLKDPFVHLFVKKPVRRSPIINRGEKGTFIRSYAIDSLVSQFLAMEGPKKQIVALGAGFDTRYFNIKAGNLDNENEKLSSHLSKYFEVDFPEITMKKAMLIKKRKELSCLLDDLDQVKIERGGMDLKSTSYCLLGADLRKWSDIAHQLVEAGLDLAAPTLFLSECVFIYLAPEDTNTILKWITDYMKNTLFALYEQIHPDDAFGKMMIRNLKSRNIDLKGIHAFPDLIHQEKRFLDLGWQHAKAVDINTIHDKYLDRKEIARMARLEILDELEEWHLLSAHYCVAWAFKSENYETEFSKVQLQPQSPIPIN</sequence>
<dbReference type="InterPro" id="IPR016651">
    <property type="entry name" value="LCMT1"/>
</dbReference>
<comment type="similarity">
    <text evidence="2">Belongs to the methyltransferase superfamily. LCMT family.</text>
</comment>
<organism evidence="11 12">
    <name type="scientific">Mucor saturninus</name>
    <dbReference type="NCBI Taxonomy" id="64648"/>
    <lineage>
        <taxon>Eukaryota</taxon>
        <taxon>Fungi</taxon>
        <taxon>Fungi incertae sedis</taxon>
        <taxon>Mucoromycota</taxon>
        <taxon>Mucoromycotina</taxon>
        <taxon>Mucoromycetes</taxon>
        <taxon>Mucorales</taxon>
        <taxon>Mucorineae</taxon>
        <taxon>Mucoraceae</taxon>
        <taxon>Mucor</taxon>
    </lineage>
</organism>
<dbReference type="EC" id="2.1.1.233" evidence="3"/>
<evidence type="ECO:0000256" key="9">
    <source>
        <dbReference type="ARBA" id="ARBA00032526"/>
    </source>
</evidence>
<dbReference type="InterPro" id="IPR007213">
    <property type="entry name" value="Ppm1/Ppm2/Tcmp"/>
</dbReference>
<gene>
    <name evidence="11" type="ORF">INT47_010298</name>
</gene>
<feature type="binding site" evidence="10">
    <location>
        <position position="197"/>
    </location>
    <ligand>
        <name>S-adenosyl-L-methionine</name>
        <dbReference type="ChEBI" id="CHEBI:59789"/>
    </ligand>
</feature>
<accession>A0A8H7V0J4</accession>
<evidence type="ECO:0000256" key="10">
    <source>
        <dbReference type="PIRSR" id="PIRSR016305-1"/>
    </source>
</evidence>
<feature type="non-terminal residue" evidence="11">
    <location>
        <position position="1"/>
    </location>
</feature>
<feature type="binding site" evidence="10">
    <location>
        <position position="89"/>
    </location>
    <ligand>
        <name>S-adenosyl-L-methionine</name>
        <dbReference type="ChEBI" id="CHEBI:59789"/>
    </ligand>
</feature>
<name>A0A8H7V0J4_9FUNG</name>
<dbReference type="GO" id="GO:0032259">
    <property type="term" value="P:methylation"/>
    <property type="evidence" value="ECO:0007669"/>
    <property type="project" value="UniProtKB-KW"/>
</dbReference>
<proteinExistence type="inferred from homology"/>
<reference evidence="11" key="1">
    <citation type="submission" date="2020-12" db="EMBL/GenBank/DDBJ databases">
        <title>Metabolic potential, ecology and presence of endohyphal bacteria is reflected in genomic diversity of Mucoromycotina.</title>
        <authorList>
            <person name="Muszewska A."/>
            <person name="Okrasinska A."/>
            <person name="Steczkiewicz K."/>
            <person name="Drgas O."/>
            <person name="Orlowska M."/>
            <person name="Perlinska-Lenart U."/>
            <person name="Aleksandrzak-Piekarczyk T."/>
            <person name="Szatraj K."/>
            <person name="Zielenkiewicz U."/>
            <person name="Pilsyk S."/>
            <person name="Malc E."/>
            <person name="Mieczkowski P."/>
            <person name="Kruszewska J.S."/>
            <person name="Biernat P."/>
            <person name="Pawlowska J."/>
        </authorList>
    </citation>
    <scope>NUCLEOTIDE SEQUENCE</scope>
    <source>
        <strain evidence="11">WA0000017839</strain>
    </source>
</reference>
<dbReference type="PANTHER" id="PTHR13600">
    <property type="entry name" value="LEUCINE CARBOXYL METHYLTRANSFERASE"/>
    <property type="match status" value="1"/>
</dbReference>
<evidence type="ECO:0000256" key="6">
    <source>
        <dbReference type="ARBA" id="ARBA00022679"/>
    </source>
</evidence>
<dbReference type="Pfam" id="PF04072">
    <property type="entry name" value="LCM"/>
    <property type="match status" value="1"/>
</dbReference>
<evidence type="ECO:0000256" key="8">
    <source>
        <dbReference type="ARBA" id="ARBA00029681"/>
    </source>
</evidence>